<dbReference type="Pfam" id="PF03466">
    <property type="entry name" value="LysR_substrate"/>
    <property type="match status" value="1"/>
</dbReference>
<dbReference type="AlphaFoldDB" id="A0A0B6S4K8"/>
<dbReference type="Gene3D" id="1.10.10.10">
    <property type="entry name" value="Winged helix-like DNA-binding domain superfamily/Winged helix DNA-binding domain"/>
    <property type="match status" value="1"/>
</dbReference>
<dbReference type="InterPro" id="IPR036390">
    <property type="entry name" value="WH_DNA-bd_sf"/>
</dbReference>
<keyword evidence="4" id="KW-0804">Transcription</keyword>
<dbReference type="PANTHER" id="PTHR30346">
    <property type="entry name" value="TRANSCRIPTIONAL DUAL REGULATOR HCAR-RELATED"/>
    <property type="match status" value="1"/>
</dbReference>
<dbReference type="PANTHER" id="PTHR30346:SF28">
    <property type="entry name" value="HTH-TYPE TRANSCRIPTIONAL REGULATOR CYNR"/>
    <property type="match status" value="1"/>
</dbReference>
<dbReference type="InterPro" id="IPR036388">
    <property type="entry name" value="WH-like_DNA-bd_sf"/>
</dbReference>
<sequence>MDIRYVQSFVAVLECGSIAEAARRLDLTATAVAARIHSLEEALGARLIRRSGRRVVPTADGLRILDSAHAVLHSVRDLQAIAQDGRTQFGELRLGVFVSAMVSVLPSVLQRVYAAYPDLKLFVEPGASVELCRKVGTGELDVAIVVEPQFTIPKTCEWRSLTEEPLVVVAPARLAGRDAHELLRGEPFIRYDRAVLGGQLAERYLRDHDLHPRQRLEIDGLLAIAALVDKGLGVSLLPDWPSLWTSGLAIARIALPERAPVRRIGLIIARHTPRFPLAQALAHEAAELFRPAGAGEPAVVS</sequence>
<reference evidence="6 7" key="2">
    <citation type="journal article" date="2016" name="Appl. Microbiol. Biotechnol.">
        <title>Mutations improving production and secretion of extracellular lipase by Burkholderia glumae PG1.</title>
        <authorList>
            <person name="Knapp A."/>
            <person name="Voget S."/>
            <person name="Gao R."/>
            <person name="Zaburannyi N."/>
            <person name="Krysciak D."/>
            <person name="Breuer M."/>
            <person name="Hauer B."/>
            <person name="Streit W.R."/>
            <person name="Muller R."/>
            <person name="Daniel R."/>
            <person name="Jaeger K.E."/>
        </authorList>
    </citation>
    <scope>NUCLEOTIDE SEQUENCE [LARGE SCALE GENOMIC DNA]</scope>
    <source>
        <strain evidence="6 7">PG1</strain>
    </source>
</reference>
<protein>
    <submittedName>
        <fullName evidence="6">Transcriptional regulator LysR family</fullName>
    </submittedName>
</protein>
<name>A0A0B6S4K8_BURPL</name>
<dbReference type="GO" id="GO:0032993">
    <property type="term" value="C:protein-DNA complex"/>
    <property type="evidence" value="ECO:0007669"/>
    <property type="project" value="TreeGrafter"/>
</dbReference>
<dbReference type="Pfam" id="PF00126">
    <property type="entry name" value="HTH_1"/>
    <property type="match status" value="1"/>
</dbReference>
<dbReference type="CDD" id="cd08427">
    <property type="entry name" value="PBP2_LTTR_like_2"/>
    <property type="match status" value="1"/>
</dbReference>
<keyword evidence="7" id="KW-1185">Reference proteome</keyword>
<keyword evidence="2" id="KW-0805">Transcription regulation</keyword>
<comment type="similarity">
    <text evidence="1">Belongs to the LysR transcriptional regulatory family.</text>
</comment>
<accession>A0A0B6S4K8</accession>
<evidence type="ECO:0000313" key="6">
    <source>
        <dbReference type="EMBL" id="AJK50613.1"/>
    </source>
</evidence>
<dbReference type="HOGENOM" id="CLU_039613_6_5_4"/>
<dbReference type="InterPro" id="IPR000847">
    <property type="entry name" value="LysR_HTH_N"/>
</dbReference>
<keyword evidence="3" id="KW-0238">DNA-binding</keyword>
<dbReference type="Proteomes" id="UP000031838">
    <property type="component" value="Chromosome 2"/>
</dbReference>
<evidence type="ECO:0000259" key="5">
    <source>
        <dbReference type="PROSITE" id="PS50931"/>
    </source>
</evidence>
<evidence type="ECO:0000256" key="4">
    <source>
        <dbReference type="ARBA" id="ARBA00023163"/>
    </source>
</evidence>
<dbReference type="Gene3D" id="3.40.190.10">
    <property type="entry name" value="Periplasmic binding protein-like II"/>
    <property type="match status" value="2"/>
</dbReference>
<evidence type="ECO:0000256" key="3">
    <source>
        <dbReference type="ARBA" id="ARBA00023125"/>
    </source>
</evidence>
<evidence type="ECO:0000256" key="1">
    <source>
        <dbReference type="ARBA" id="ARBA00009437"/>
    </source>
</evidence>
<dbReference type="EMBL" id="CP002581">
    <property type="protein sequence ID" value="AJK50613.1"/>
    <property type="molecule type" value="Genomic_DNA"/>
</dbReference>
<evidence type="ECO:0000256" key="2">
    <source>
        <dbReference type="ARBA" id="ARBA00023015"/>
    </source>
</evidence>
<dbReference type="KEGG" id="bgp:BGL_2c25590"/>
<organism evidence="6 7">
    <name type="scientific">Burkholderia plantarii</name>
    <dbReference type="NCBI Taxonomy" id="41899"/>
    <lineage>
        <taxon>Bacteria</taxon>
        <taxon>Pseudomonadati</taxon>
        <taxon>Pseudomonadota</taxon>
        <taxon>Betaproteobacteria</taxon>
        <taxon>Burkholderiales</taxon>
        <taxon>Burkholderiaceae</taxon>
        <taxon>Burkholderia</taxon>
    </lineage>
</organism>
<dbReference type="InterPro" id="IPR005119">
    <property type="entry name" value="LysR_subst-bd"/>
</dbReference>
<feature type="domain" description="HTH lysR-type" evidence="5">
    <location>
        <begin position="1"/>
        <end position="58"/>
    </location>
</feature>
<dbReference type="GO" id="GO:0003677">
    <property type="term" value="F:DNA binding"/>
    <property type="evidence" value="ECO:0007669"/>
    <property type="project" value="UniProtKB-KW"/>
</dbReference>
<dbReference type="PROSITE" id="PS50931">
    <property type="entry name" value="HTH_LYSR"/>
    <property type="match status" value="1"/>
</dbReference>
<reference evidence="7" key="1">
    <citation type="submission" date="2011-03" db="EMBL/GenBank/DDBJ databases">
        <authorList>
            <person name="Voget S."/>
            <person name="Streit W.R."/>
            <person name="Jaeger K.E."/>
            <person name="Daniel R."/>
        </authorList>
    </citation>
    <scope>NUCLEOTIDE SEQUENCE [LARGE SCALE GENOMIC DNA]</scope>
    <source>
        <strain evidence="7">PG1</strain>
    </source>
</reference>
<dbReference type="GO" id="GO:0003700">
    <property type="term" value="F:DNA-binding transcription factor activity"/>
    <property type="evidence" value="ECO:0007669"/>
    <property type="project" value="InterPro"/>
</dbReference>
<evidence type="ECO:0000313" key="7">
    <source>
        <dbReference type="Proteomes" id="UP000031838"/>
    </source>
</evidence>
<gene>
    <name evidence="6" type="ORF">BGL_2c25590</name>
</gene>
<proteinExistence type="inferred from homology"/>
<dbReference type="RefSeq" id="WP_042628862.1">
    <property type="nucleotide sequence ID" value="NZ_CP002581.1"/>
</dbReference>
<dbReference type="SUPFAM" id="SSF53850">
    <property type="entry name" value="Periplasmic binding protein-like II"/>
    <property type="match status" value="1"/>
</dbReference>
<dbReference type="SUPFAM" id="SSF46785">
    <property type="entry name" value="Winged helix' DNA-binding domain"/>
    <property type="match status" value="1"/>
</dbReference>